<dbReference type="eggNOG" id="COG0127">
    <property type="taxonomic scope" value="Bacteria"/>
</dbReference>
<evidence type="ECO:0000256" key="9">
    <source>
        <dbReference type="ARBA" id="ARBA00052017"/>
    </source>
</evidence>
<feature type="binding site" evidence="10">
    <location>
        <begin position="176"/>
        <end position="177"/>
    </location>
    <ligand>
        <name>substrate</name>
    </ligand>
</feature>
<dbReference type="AlphaFoldDB" id="E1X035"/>
<proteinExistence type="inferred from homology"/>
<dbReference type="STRING" id="862908.BMS_3220"/>
<keyword evidence="3 10" id="KW-0479">Metal-binding</keyword>
<evidence type="ECO:0000256" key="10">
    <source>
        <dbReference type="HAMAP-Rule" id="MF_01405"/>
    </source>
</evidence>
<comment type="catalytic activity">
    <reaction evidence="8 10">
        <text>dITP + H2O = dIMP + diphosphate + H(+)</text>
        <dbReference type="Rhea" id="RHEA:28342"/>
        <dbReference type="ChEBI" id="CHEBI:15377"/>
        <dbReference type="ChEBI" id="CHEBI:15378"/>
        <dbReference type="ChEBI" id="CHEBI:33019"/>
        <dbReference type="ChEBI" id="CHEBI:61194"/>
        <dbReference type="ChEBI" id="CHEBI:61382"/>
        <dbReference type="EC" id="3.6.1.66"/>
    </reaction>
</comment>
<comment type="catalytic activity">
    <reaction evidence="10">
        <text>ITP + H2O = IMP + diphosphate + H(+)</text>
        <dbReference type="Rhea" id="RHEA:29399"/>
        <dbReference type="ChEBI" id="CHEBI:15377"/>
        <dbReference type="ChEBI" id="CHEBI:15378"/>
        <dbReference type="ChEBI" id="CHEBI:33019"/>
        <dbReference type="ChEBI" id="CHEBI:58053"/>
        <dbReference type="ChEBI" id="CHEBI:61402"/>
        <dbReference type="EC" id="3.6.1.66"/>
    </reaction>
</comment>
<comment type="cofactor">
    <cofactor evidence="10">
        <name>Mg(2+)</name>
        <dbReference type="ChEBI" id="CHEBI:18420"/>
    </cofactor>
    <text evidence="10">Binds 1 Mg(2+) ion per subunit.</text>
</comment>
<evidence type="ECO:0000256" key="4">
    <source>
        <dbReference type="ARBA" id="ARBA00022741"/>
    </source>
</evidence>
<feature type="binding site" evidence="10">
    <location>
        <begin position="147"/>
        <end position="150"/>
    </location>
    <ligand>
        <name>substrate</name>
    </ligand>
</feature>
<evidence type="ECO:0000313" key="12">
    <source>
        <dbReference type="Proteomes" id="UP000008963"/>
    </source>
</evidence>
<dbReference type="KEGG" id="bmx:BMS_3220"/>
<dbReference type="HAMAP" id="MF_01405">
    <property type="entry name" value="Non_canon_purine_NTPase"/>
    <property type="match status" value="1"/>
</dbReference>
<dbReference type="GO" id="GO:0036220">
    <property type="term" value="F:ITP diphosphatase activity"/>
    <property type="evidence" value="ECO:0007669"/>
    <property type="project" value="UniProtKB-UniRule"/>
</dbReference>
<evidence type="ECO:0000256" key="8">
    <source>
        <dbReference type="ARBA" id="ARBA00051875"/>
    </source>
</evidence>
<accession>E1X035</accession>
<keyword evidence="6 10" id="KW-0460">Magnesium</keyword>
<dbReference type="GO" id="GO:0009146">
    <property type="term" value="P:purine nucleoside triphosphate catabolic process"/>
    <property type="evidence" value="ECO:0007669"/>
    <property type="project" value="UniProtKB-UniRule"/>
</dbReference>
<dbReference type="SUPFAM" id="SSF52972">
    <property type="entry name" value="ITPase-like"/>
    <property type="match status" value="1"/>
</dbReference>
<comment type="subunit">
    <text evidence="2 10">Homodimer.</text>
</comment>
<dbReference type="GO" id="GO:0036222">
    <property type="term" value="F:XTP diphosphatase activity"/>
    <property type="evidence" value="ECO:0007669"/>
    <property type="project" value="UniProtKB-UniRule"/>
</dbReference>
<comment type="similarity">
    <text evidence="1 10">Belongs to the HAM1 NTPase family.</text>
</comment>
<dbReference type="FunFam" id="3.90.950.10:FF:000001">
    <property type="entry name" value="dITP/XTP pyrophosphatase"/>
    <property type="match status" value="1"/>
</dbReference>
<dbReference type="GO" id="GO:0046872">
    <property type="term" value="F:metal ion binding"/>
    <property type="evidence" value="ECO:0007669"/>
    <property type="project" value="UniProtKB-KW"/>
</dbReference>
<dbReference type="GO" id="GO:0005829">
    <property type="term" value="C:cytosol"/>
    <property type="evidence" value="ECO:0007669"/>
    <property type="project" value="TreeGrafter"/>
</dbReference>
<evidence type="ECO:0000256" key="5">
    <source>
        <dbReference type="ARBA" id="ARBA00022801"/>
    </source>
</evidence>
<evidence type="ECO:0000313" key="11">
    <source>
        <dbReference type="EMBL" id="CBW27971.1"/>
    </source>
</evidence>
<keyword evidence="4 10" id="KW-0547">Nucleotide-binding</keyword>
<dbReference type="GO" id="GO:0017111">
    <property type="term" value="F:ribonucleoside triphosphate phosphatase activity"/>
    <property type="evidence" value="ECO:0007669"/>
    <property type="project" value="InterPro"/>
</dbReference>
<name>E1X035_HALMS</name>
<dbReference type="GO" id="GO:0009117">
    <property type="term" value="P:nucleotide metabolic process"/>
    <property type="evidence" value="ECO:0007669"/>
    <property type="project" value="UniProtKB-KW"/>
</dbReference>
<evidence type="ECO:0000256" key="7">
    <source>
        <dbReference type="ARBA" id="ARBA00023080"/>
    </source>
</evidence>
<dbReference type="CDD" id="cd00515">
    <property type="entry name" value="HAM1"/>
    <property type="match status" value="1"/>
</dbReference>
<dbReference type="EC" id="3.6.1.66" evidence="10"/>
<feature type="binding site" evidence="10">
    <location>
        <position position="66"/>
    </location>
    <ligand>
        <name>Mg(2+)</name>
        <dbReference type="ChEBI" id="CHEBI:18420"/>
    </ligand>
</feature>
<dbReference type="OrthoDB" id="5298415at2"/>
<protein>
    <recommendedName>
        <fullName evidence="10">dITP/XTP pyrophosphatase</fullName>
        <ecNumber evidence="10">3.6.1.66</ecNumber>
    </recommendedName>
    <alternativeName>
        <fullName evidence="10">Non-canonical purine NTP pyrophosphatase</fullName>
    </alternativeName>
    <alternativeName>
        <fullName evidence="10">Non-standard purine NTP pyrophosphatase</fullName>
    </alternativeName>
    <alternativeName>
        <fullName evidence="10">Nucleoside-triphosphate diphosphatase</fullName>
    </alternativeName>
    <alternativeName>
        <fullName evidence="10">Nucleoside-triphosphate pyrophosphatase</fullName>
        <shortName evidence="10">NTPase</shortName>
    </alternativeName>
</protein>
<organism evidence="11 12">
    <name type="scientific">Halobacteriovorax marinus (strain ATCC BAA-682 / DSM 15412 / SJ)</name>
    <name type="common">Bacteriovorax marinus</name>
    <dbReference type="NCBI Taxonomy" id="862908"/>
    <lineage>
        <taxon>Bacteria</taxon>
        <taxon>Pseudomonadati</taxon>
        <taxon>Bdellovibrionota</taxon>
        <taxon>Bacteriovoracia</taxon>
        <taxon>Bacteriovoracales</taxon>
        <taxon>Halobacteriovoraceae</taxon>
        <taxon>Halobacteriovorax</taxon>
    </lineage>
</organism>
<keyword evidence="12" id="KW-1185">Reference proteome</keyword>
<dbReference type="GO" id="GO:0035870">
    <property type="term" value="F:dITP diphosphatase activity"/>
    <property type="evidence" value="ECO:0007669"/>
    <property type="project" value="UniProtKB-UniRule"/>
</dbReference>
<feature type="binding site" evidence="10">
    <location>
        <position position="171"/>
    </location>
    <ligand>
        <name>substrate</name>
    </ligand>
</feature>
<comment type="catalytic activity">
    <reaction evidence="9 10">
        <text>XTP + H2O = XMP + diphosphate + H(+)</text>
        <dbReference type="Rhea" id="RHEA:28610"/>
        <dbReference type="ChEBI" id="CHEBI:15377"/>
        <dbReference type="ChEBI" id="CHEBI:15378"/>
        <dbReference type="ChEBI" id="CHEBI:33019"/>
        <dbReference type="ChEBI" id="CHEBI:57464"/>
        <dbReference type="ChEBI" id="CHEBI:61314"/>
        <dbReference type="EC" id="3.6.1.66"/>
    </reaction>
</comment>
<comment type="function">
    <text evidence="10">Pyrophosphatase that catalyzes the hydrolysis of nucleoside triphosphates to their monophosphate derivatives, with a high preference for the non-canonical purine nucleotides XTP (xanthosine triphosphate), dITP (deoxyinosine triphosphate) and ITP. Seems to function as a house-cleaning enzyme that removes non-canonical purine nucleotides from the nucleotide pool, thus preventing their incorporation into DNA/RNA and avoiding chromosomal lesions.</text>
</comment>
<feature type="binding site" evidence="10">
    <location>
        <position position="67"/>
    </location>
    <ligand>
        <name>substrate</name>
    </ligand>
</feature>
<dbReference type="InterPro" id="IPR029001">
    <property type="entry name" value="ITPase-like_fam"/>
</dbReference>
<keyword evidence="7 10" id="KW-0546">Nucleotide metabolism</keyword>
<reference evidence="12" key="1">
    <citation type="journal article" date="2013" name="ISME J.">
        <title>A small predatory core genome in the divergent marine Bacteriovorax marinus SJ and the terrestrial Bdellovibrio bacteriovorus.</title>
        <authorList>
            <person name="Crossman L.C."/>
            <person name="Chen H."/>
            <person name="Cerdeno-Tarraga A.M."/>
            <person name="Brooks K."/>
            <person name="Quail M.A."/>
            <person name="Pineiro S.A."/>
            <person name="Hobley L."/>
            <person name="Sockett R.E."/>
            <person name="Bentley S.D."/>
            <person name="Parkhill J."/>
            <person name="Williams H.N."/>
            <person name="Stine O.C."/>
        </authorList>
    </citation>
    <scope>NUCLEOTIDE SEQUENCE [LARGE SCALE GENOMIC DNA]</scope>
    <source>
        <strain evidence="12">ATCC BAA-682 / DSM 15412 / SJ</strain>
    </source>
</reference>
<dbReference type="Proteomes" id="UP000008963">
    <property type="component" value="Chromosome"/>
</dbReference>
<dbReference type="Gene3D" id="3.90.950.10">
    <property type="match status" value="1"/>
</dbReference>
<dbReference type="PATRIC" id="fig|862908.3.peg.3077"/>
<evidence type="ECO:0000256" key="6">
    <source>
        <dbReference type="ARBA" id="ARBA00022842"/>
    </source>
</evidence>
<sequence length="194" mass="21820">MKFILASGNAHKAQEFAELFDTSIIEVSAAAEKLEVEENGTTYNENAFLKAKAYYDKFQVPVLADDSGLNVQALPEELGIYSARFGGPGLDDKDRAMLLLDKMKDIENRAAHFTCVLCFYLNPQEIFFFEGRLNGLIGENYIGDHGFGYDPVFHGLGEFESKTVAQVPEWKNENSHRANACKMAEKFFKERIAK</sequence>
<dbReference type="EMBL" id="FQ312005">
    <property type="protein sequence ID" value="CBW27971.1"/>
    <property type="molecule type" value="Genomic_DNA"/>
</dbReference>
<feature type="binding site" evidence="10">
    <location>
        <position position="37"/>
    </location>
    <ligand>
        <name>Mg(2+)</name>
        <dbReference type="ChEBI" id="CHEBI:18420"/>
    </ligand>
</feature>
<evidence type="ECO:0000256" key="1">
    <source>
        <dbReference type="ARBA" id="ARBA00008023"/>
    </source>
</evidence>
<dbReference type="InterPro" id="IPR002637">
    <property type="entry name" value="RdgB/HAM1"/>
</dbReference>
<dbReference type="Pfam" id="PF01725">
    <property type="entry name" value="Ham1p_like"/>
    <property type="match status" value="1"/>
</dbReference>
<gene>
    <name evidence="11" type="ordered locus">BMS_3220</name>
</gene>
<keyword evidence="5 10" id="KW-0378">Hydrolase</keyword>
<dbReference type="PANTHER" id="PTHR11067:SF9">
    <property type="entry name" value="INOSINE TRIPHOSPHATE PYROPHOSPHATASE"/>
    <property type="match status" value="1"/>
</dbReference>
<dbReference type="HOGENOM" id="CLU_082080_0_2_7"/>
<feature type="active site" description="Proton acceptor" evidence="10">
    <location>
        <position position="66"/>
    </location>
</feature>
<feature type="binding site" evidence="10">
    <location>
        <begin position="7"/>
        <end position="12"/>
    </location>
    <ligand>
        <name>substrate</name>
    </ligand>
</feature>
<dbReference type="GO" id="GO:0000166">
    <property type="term" value="F:nucleotide binding"/>
    <property type="evidence" value="ECO:0007669"/>
    <property type="project" value="UniProtKB-KW"/>
</dbReference>
<dbReference type="PANTHER" id="PTHR11067">
    <property type="entry name" value="INOSINE TRIPHOSPHATE PYROPHOSPHATASE/HAM1 PROTEIN"/>
    <property type="match status" value="1"/>
</dbReference>
<evidence type="ECO:0000256" key="3">
    <source>
        <dbReference type="ARBA" id="ARBA00022723"/>
    </source>
</evidence>
<dbReference type="InterPro" id="IPR020922">
    <property type="entry name" value="dITP/XTP_pyrophosphatase"/>
</dbReference>
<evidence type="ECO:0000256" key="2">
    <source>
        <dbReference type="ARBA" id="ARBA00011738"/>
    </source>
</evidence>
<dbReference type="RefSeq" id="WP_014245741.1">
    <property type="nucleotide sequence ID" value="NC_016620.1"/>
</dbReference>